<dbReference type="EMBL" id="JAGGLP010000007">
    <property type="protein sequence ID" value="MBP2050837.1"/>
    <property type="molecule type" value="Genomic_DNA"/>
</dbReference>
<dbReference type="EMBL" id="CP016279">
    <property type="protein sequence ID" value="ANP48238.1"/>
    <property type="molecule type" value="Genomic_DNA"/>
</dbReference>
<feature type="compositionally biased region" description="Low complexity" evidence="1">
    <location>
        <begin position="45"/>
        <end position="86"/>
    </location>
</feature>
<name>A0A1B1ANT4_9ACTN</name>
<keyword evidence="2" id="KW-0812">Transmembrane</keyword>
<evidence type="ECO:0000313" key="4">
    <source>
        <dbReference type="EMBL" id="ANP48238.1"/>
    </source>
</evidence>
<evidence type="ECO:0000256" key="3">
    <source>
        <dbReference type="SAM" id="SignalP"/>
    </source>
</evidence>
<evidence type="ECO:0000256" key="1">
    <source>
        <dbReference type="SAM" id="MobiDB-lite"/>
    </source>
</evidence>
<feature type="signal peptide" evidence="3">
    <location>
        <begin position="1"/>
        <end position="26"/>
    </location>
</feature>
<feature type="chain" id="PRO_5039428708" description="Gram-positive cocci surface proteins LPxTG domain-containing protein" evidence="3">
    <location>
        <begin position="27"/>
        <end position="204"/>
    </location>
</feature>
<dbReference type="Proteomes" id="UP000092659">
    <property type="component" value="Chromosome"/>
</dbReference>
<keyword evidence="7" id="KW-1185">Reference proteome</keyword>
<proteinExistence type="predicted"/>
<evidence type="ECO:0000313" key="5">
    <source>
        <dbReference type="EMBL" id="MBP2050837.1"/>
    </source>
</evidence>
<keyword evidence="3" id="KW-0732">Signal</keyword>
<dbReference type="Proteomes" id="UP001519309">
    <property type="component" value="Unassembled WGS sequence"/>
</dbReference>
<accession>A0A1B1ANT4</accession>
<sequence length="204" mass="20664">MTPWLRLILRFVRLLLVLATAVPVYGAAPAYGAQAAPPDPPAPSARPTRSASPGARAPASAAAPVPVVGAASRSASPAEPSRAGSRAGEGRMRPGRPDGPASEEEGDDDTGPVTGDPRETAPEDAYPEEPETADSPAGTPAATGSPQEAGLNPARPPLRPTSRGDVHQGEASDETLRILPLGSGLVLIGLGLGLAFLGLRVRRS</sequence>
<evidence type="ECO:0000256" key="2">
    <source>
        <dbReference type="SAM" id="Phobius"/>
    </source>
</evidence>
<feature type="region of interest" description="Disordered" evidence="1">
    <location>
        <begin position="32"/>
        <end position="171"/>
    </location>
</feature>
<dbReference type="AlphaFoldDB" id="A0A1B1ANT4"/>
<evidence type="ECO:0008006" key="8">
    <source>
        <dbReference type="Google" id="ProtNLM"/>
    </source>
</evidence>
<reference evidence="4 6" key="1">
    <citation type="submission" date="2016-06" db="EMBL/GenBank/DDBJ databases">
        <title>Complete genome sequence of Streptomyces griseochromogenes ATCC 14511, the Blasticidin S producer.</title>
        <authorList>
            <person name="Wu L."/>
        </authorList>
    </citation>
    <scope>NUCLEOTIDE SEQUENCE [LARGE SCALE GENOMIC DNA]</scope>
    <source>
        <strain evidence="4 6">ATCC 14511</strain>
    </source>
</reference>
<feature type="compositionally biased region" description="Basic and acidic residues" evidence="1">
    <location>
        <begin position="162"/>
        <end position="171"/>
    </location>
</feature>
<dbReference type="RefSeq" id="WP_067299224.1">
    <property type="nucleotide sequence ID" value="NZ_CP016279.1"/>
</dbReference>
<protein>
    <recommendedName>
        <fullName evidence="8">Gram-positive cocci surface proteins LPxTG domain-containing protein</fullName>
    </recommendedName>
</protein>
<feature type="transmembrane region" description="Helical" evidence="2">
    <location>
        <begin position="178"/>
        <end position="199"/>
    </location>
</feature>
<reference evidence="5 7" key="2">
    <citation type="submission" date="2021-03" db="EMBL/GenBank/DDBJ databases">
        <title>Genomic Encyclopedia of Type Strains, Phase IV (KMG-IV): sequencing the most valuable type-strain genomes for metagenomic binning, comparative biology and taxonomic classification.</title>
        <authorList>
            <person name="Goeker M."/>
        </authorList>
    </citation>
    <scope>NUCLEOTIDE SEQUENCE [LARGE SCALE GENOMIC DNA]</scope>
    <source>
        <strain evidence="5 7">DSM 40499</strain>
    </source>
</reference>
<dbReference type="OrthoDB" id="4339007at2"/>
<evidence type="ECO:0000313" key="6">
    <source>
        <dbReference type="Proteomes" id="UP000092659"/>
    </source>
</evidence>
<feature type="compositionally biased region" description="Acidic residues" evidence="1">
    <location>
        <begin position="101"/>
        <end position="110"/>
    </location>
</feature>
<keyword evidence="2" id="KW-0472">Membrane</keyword>
<evidence type="ECO:0000313" key="7">
    <source>
        <dbReference type="Proteomes" id="UP001519309"/>
    </source>
</evidence>
<organism evidence="4 6">
    <name type="scientific">Streptomyces griseochromogenes</name>
    <dbReference type="NCBI Taxonomy" id="68214"/>
    <lineage>
        <taxon>Bacteria</taxon>
        <taxon>Bacillati</taxon>
        <taxon>Actinomycetota</taxon>
        <taxon>Actinomycetes</taxon>
        <taxon>Kitasatosporales</taxon>
        <taxon>Streptomycetaceae</taxon>
        <taxon>Streptomyces</taxon>
    </lineage>
</organism>
<dbReference type="KEGG" id="sgs:AVL59_00430"/>
<keyword evidence="2" id="KW-1133">Transmembrane helix</keyword>
<gene>
    <name evidence="4" type="ORF">AVL59_00430</name>
    <name evidence="5" type="ORF">J2Z21_003787</name>
</gene>